<reference evidence="2 3" key="1">
    <citation type="journal article" date="2021" name="ISME Commun">
        <title>Automated analysis of genomic sequences facilitates high-throughput and comprehensive description of bacteria.</title>
        <authorList>
            <person name="Hitch T.C.A."/>
        </authorList>
    </citation>
    <scope>NUCLEOTIDE SEQUENCE [LARGE SCALE GENOMIC DNA]</scope>
    <source>
        <strain evidence="2 3">Sanger_03</strain>
    </source>
</reference>
<feature type="domain" description="HTH marR-type" evidence="1">
    <location>
        <begin position="1"/>
        <end position="139"/>
    </location>
</feature>
<keyword evidence="3" id="KW-1185">Reference proteome</keyword>
<protein>
    <submittedName>
        <fullName evidence="2">MarR family winged helix-turn-helix transcriptional regulator</fullName>
    </submittedName>
</protein>
<sequence>MSKRVDNTVCHCLKMRRSAENVIRFYDNILAPCGITVRQYSLLNAISEHSGCNVRILSEATLLDRSTLTRSLKPLIQAGYIKDNKVAGARDSVLELTEKGISVCKEAANLWESAQHQFEAKLGKEQLSAFENTLILLQDL</sequence>
<accession>A0ABT2RKB2</accession>
<dbReference type="Gene3D" id="1.10.10.10">
    <property type="entry name" value="Winged helix-like DNA-binding domain superfamily/Winged helix DNA-binding domain"/>
    <property type="match status" value="1"/>
</dbReference>
<dbReference type="RefSeq" id="WP_158368626.1">
    <property type="nucleotide sequence ID" value="NZ_JAOQJU010000003.1"/>
</dbReference>
<dbReference type="PROSITE" id="PS50995">
    <property type="entry name" value="HTH_MARR_2"/>
    <property type="match status" value="1"/>
</dbReference>
<dbReference type="SUPFAM" id="SSF46785">
    <property type="entry name" value="Winged helix' DNA-binding domain"/>
    <property type="match status" value="1"/>
</dbReference>
<dbReference type="InterPro" id="IPR000835">
    <property type="entry name" value="HTH_MarR-typ"/>
</dbReference>
<dbReference type="PANTHER" id="PTHR33164">
    <property type="entry name" value="TRANSCRIPTIONAL REGULATOR, MARR FAMILY"/>
    <property type="match status" value="1"/>
</dbReference>
<dbReference type="InterPro" id="IPR036388">
    <property type="entry name" value="WH-like_DNA-bd_sf"/>
</dbReference>
<dbReference type="SMART" id="SM00347">
    <property type="entry name" value="HTH_MARR"/>
    <property type="match status" value="1"/>
</dbReference>
<dbReference type="Pfam" id="PF12802">
    <property type="entry name" value="MarR_2"/>
    <property type="match status" value="1"/>
</dbReference>
<dbReference type="Proteomes" id="UP001652431">
    <property type="component" value="Unassembled WGS sequence"/>
</dbReference>
<evidence type="ECO:0000313" key="3">
    <source>
        <dbReference type="Proteomes" id="UP001652431"/>
    </source>
</evidence>
<organism evidence="2 3">
    <name type="scientific">Dorea acetigenes</name>
    <dbReference type="NCBI Taxonomy" id="2981787"/>
    <lineage>
        <taxon>Bacteria</taxon>
        <taxon>Bacillati</taxon>
        <taxon>Bacillota</taxon>
        <taxon>Clostridia</taxon>
        <taxon>Lachnospirales</taxon>
        <taxon>Lachnospiraceae</taxon>
        <taxon>Dorea</taxon>
    </lineage>
</organism>
<dbReference type="InterPro" id="IPR036390">
    <property type="entry name" value="WH_DNA-bd_sf"/>
</dbReference>
<name>A0ABT2RKB2_9FIRM</name>
<dbReference type="InterPro" id="IPR039422">
    <property type="entry name" value="MarR/SlyA-like"/>
</dbReference>
<proteinExistence type="predicted"/>
<evidence type="ECO:0000259" key="1">
    <source>
        <dbReference type="PROSITE" id="PS50995"/>
    </source>
</evidence>
<comment type="caution">
    <text evidence="2">The sequence shown here is derived from an EMBL/GenBank/DDBJ whole genome shotgun (WGS) entry which is preliminary data.</text>
</comment>
<dbReference type="PANTHER" id="PTHR33164:SF105">
    <property type="entry name" value="TRANSCRIPTIONAL REPRESSOR PROTEIN-RELATED"/>
    <property type="match status" value="1"/>
</dbReference>
<gene>
    <name evidence="2" type="ORF">OCV99_04505</name>
</gene>
<evidence type="ECO:0000313" key="2">
    <source>
        <dbReference type="EMBL" id="MCU6685828.1"/>
    </source>
</evidence>
<dbReference type="EMBL" id="JAOQJU010000003">
    <property type="protein sequence ID" value="MCU6685828.1"/>
    <property type="molecule type" value="Genomic_DNA"/>
</dbReference>